<sequence>MSQGFDVESKALRAYARGTKSDIERIEKIRGKIDQLDLPAGTFGKLPQSDELKSDYDEKRRKSLKDLRDAGDTLEDIIEAIKETADAYDRNEDAVAEEFKGY</sequence>
<gene>
    <name evidence="1" type="ORF">ACFPA8_26385</name>
</gene>
<accession>A0ABV9ACP4</accession>
<evidence type="ECO:0000313" key="2">
    <source>
        <dbReference type="Proteomes" id="UP001595997"/>
    </source>
</evidence>
<name>A0ABV9ACP4_9ACTN</name>
<proteinExistence type="predicted"/>
<keyword evidence="2" id="KW-1185">Reference proteome</keyword>
<comment type="caution">
    <text evidence="1">The sequence shown here is derived from an EMBL/GenBank/DDBJ whole genome shotgun (WGS) entry which is preliminary data.</text>
</comment>
<organism evidence="1 2">
    <name type="scientific">Streptomyces ovatisporus</name>
    <dbReference type="NCBI Taxonomy" id="1128682"/>
    <lineage>
        <taxon>Bacteria</taxon>
        <taxon>Bacillati</taxon>
        <taxon>Actinomycetota</taxon>
        <taxon>Actinomycetes</taxon>
        <taxon>Kitasatosporales</taxon>
        <taxon>Streptomycetaceae</taxon>
        <taxon>Streptomyces</taxon>
    </lineage>
</organism>
<dbReference type="Proteomes" id="UP001595997">
    <property type="component" value="Unassembled WGS sequence"/>
</dbReference>
<protein>
    <submittedName>
        <fullName evidence="1">Uncharacterized protein</fullName>
    </submittedName>
</protein>
<dbReference type="RefSeq" id="WP_386452538.1">
    <property type="nucleotide sequence ID" value="NZ_JBHSFH010000017.1"/>
</dbReference>
<dbReference type="EMBL" id="JBHSFH010000017">
    <property type="protein sequence ID" value="MFC4497663.1"/>
    <property type="molecule type" value="Genomic_DNA"/>
</dbReference>
<reference evidence="2" key="1">
    <citation type="journal article" date="2019" name="Int. J. Syst. Evol. Microbiol.">
        <title>The Global Catalogue of Microorganisms (GCM) 10K type strain sequencing project: providing services to taxonomists for standard genome sequencing and annotation.</title>
        <authorList>
            <consortium name="The Broad Institute Genomics Platform"/>
            <consortium name="The Broad Institute Genome Sequencing Center for Infectious Disease"/>
            <person name="Wu L."/>
            <person name="Ma J."/>
        </authorList>
    </citation>
    <scope>NUCLEOTIDE SEQUENCE [LARGE SCALE GENOMIC DNA]</scope>
    <source>
        <strain evidence="2">CGMCC 4.7357</strain>
    </source>
</reference>
<evidence type="ECO:0000313" key="1">
    <source>
        <dbReference type="EMBL" id="MFC4497663.1"/>
    </source>
</evidence>